<evidence type="ECO:0000256" key="4">
    <source>
        <dbReference type="ARBA" id="ARBA00023002"/>
    </source>
</evidence>
<dbReference type="PANTHER" id="PTHR46056:SF14">
    <property type="entry name" value="LONG-CHAIN-ALCOHOL OXIDASE"/>
    <property type="match status" value="1"/>
</dbReference>
<dbReference type="InterPro" id="IPR007867">
    <property type="entry name" value="GMC_OxRtase_C"/>
</dbReference>
<feature type="domain" description="Glucose-methanol-choline oxidoreductase C-terminal" evidence="5">
    <location>
        <begin position="2"/>
        <end position="91"/>
    </location>
</feature>
<accession>A0A9J5XLR5</accession>
<name>A0A9J5XLR5_SOLCO</name>
<evidence type="ECO:0000259" key="5">
    <source>
        <dbReference type="Pfam" id="PF05199"/>
    </source>
</evidence>
<dbReference type="AlphaFoldDB" id="A0A9J5XLR5"/>
<dbReference type="GO" id="GO:0016614">
    <property type="term" value="F:oxidoreductase activity, acting on CH-OH group of donors"/>
    <property type="evidence" value="ECO:0007669"/>
    <property type="project" value="InterPro"/>
</dbReference>
<keyword evidence="4" id="KW-0560">Oxidoreductase</keyword>
<comment type="caution">
    <text evidence="6">The sequence shown here is derived from an EMBL/GenBank/DDBJ whole genome shotgun (WGS) entry which is preliminary data.</text>
</comment>
<dbReference type="OrthoDB" id="269227at2759"/>
<keyword evidence="7" id="KW-1185">Reference proteome</keyword>
<evidence type="ECO:0000256" key="2">
    <source>
        <dbReference type="ARBA" id="ARBA00022630"/>
    </source>
</evidence>
<proteinExistence type="inferred from homology"/>
<feature type="non-terminal residue" evidence="6">
    <location>
        <position position="1"/>
    </location>
</feature>
<evidence type="ECO:0000313" key="7">
    <source>
        <dbReference type="Proteomes" id="UP000824120"/>
    </source>
</evidence>
<comment type="similarity">
    <text evidence="1">Belongs to the GMC oxidoreductase family.</text>
</comment>
<gene>
    <name evidence="6" type="ORF">H5410_039717</name>
</gene>
<dbReference type="Proteomes" id="UP000824120">
    <property type="component" value="Chromosome 8"/>
</dbReference>
<keyword evidence="2" id="KW-0285">Flavoprotein</keyword>
<dbReference type="PANTHER" id="PTHR46056">
    <property type="entry name" value="LONG-CHAIN-ALCOHOL OXIDASE"/>
    <property type="match status" value="1"/>
</dbReference>
<keyword evidence="3" id="KW-0274">FAD</keyword>
<dbReference type="Pfam" id="PF05199">
    <property type="entry name" value="GMC_oxred_C"/>
    <property type="match status" value="1"/>
</dbReference>
<dbReference type="EMBL" id="JACXVP010000008">
    <property type="protein sequence ID" value="KAG5589203.1"/>
    <property type="molecule type" value="Genomic_DNA"/>
</dbReference>
<sequence length="102" mass="11238">VGIEKLLRILAAAGAEEIGTHHVKGKKFKVKESSVDEFESFVKEESSRGLKNLSTPICSAHQMGSCRMGIDPKISVVNPKGETWEVEDLLLVTQVFFQLPLV</sequence>
<reference evidence="6 7" key="1">
    <citation type="submission" date="2020-09" db="EMBL/GenBank/DDBJ databases">
        <title>De no assembly of potato wild relative species, Solanum commersonii.</title>
        <authorList>
            <person name="Cho K."/>
        </authorList>
    </citation>
    <scope>NUCLEOTIDE SEQUENCE [LARGE SCALE GENOMIC DNA]</scope>
    <source>
        <strain evidence="6">LZ3.2</strain>
        <tissue evidence="6">Leaf</tissue>
    </source>
</reference>
<protein>
    <recommendedName>
        <fullName evidence="5">Glucose-methanol-choline oxidoreductase C-terminal domain-containing protein</fullName>
    </recommendedName>
</protein>
<evidence type="ECO:0000256" key="1">
    <source>
        <dbReference type="ARBA" id="ARBA00010790"/>
    </source>
</evidence>
<evidence type="ECO:0000313" key="6">
    <source>
        <dbReference type="EMBL" id="KAG5589203.1"/>
    </source>
</evidence>
<organism evidence="6 7">
    <name type="scientific">Solanum commersonii</name>
    <name type="common">Commerson's wild potato</name>
    <name type="synonym">Commerson's nightshade</name>
    <dbReference type="NCBI Taxonomy" id="4109"/>
    <lineage>
        <taxon>Eukaryota</taxon>
        <taxon>Viridiplantae</taxon>
        <taxon>Streptophyta</taxon>
        <taxon>Embryophyta</taxon>
        <taxon>Tracheophyta</taxon>
        <taxon>Spermatophyta</taxon>
        <taxon>Magnoliopsida</taxon>
        <taxon>eudicotyledons</taxon>
        <taxon>Gunneridae</taxon>
        <taxon>Pentapetalae</taxon>
        <taxon>asterids</taxon>
        <taxon>lamiids</taxon>
        <taxon>Solanales</taxon>
        <taxon>Solanaceae</taxon>
        <taxon>Solanoideae</taxon>
        <taxon>Solaneae</taxon>
        <taxon>Solanum</taxon>
    </lineage>
</organism>
<evidence type="ECO:0000256" key="3">
    <source>
        <dbReference type="ARBA" id="ARBA00022827"/>
    </source>
</evidence>